<dbReference type="AlphaFoldDB" id="D2R0W4"/>
<gene>
    <name evidence="2" type="ordered locus">Psta_2038</name>
</gene>
<dbReference type="GO" id="GO:0003684">
    <property type="term" value="F:damaged DNA binding"/>
    <property type="evidence" value="ECO:0007669"/>
    <property type="project" value="TreeGrafter"/>
</dbReference>
<dbReference type="InterPro" id="IPR011108">
    <property type="entry name" value="RMMBL"/>
</dbReference>
<dbReference type="Gene3D" id="3.40.50.12650">
    <property type="match status" value="1"/>
</dbReference>
<dbReference type="SUPFAM" id="SSF56281">
    <property type="entry name" value="Metallo-hydrolase/oxidoreductase"/>
    <property type="match status" value="1"/>
</dbReference>
<dbReference type="GO" id="GO:0036297">
    <property type="term" value="P:interstrand cross-link repair"/>
    <property type="evidence" value="ECO:0007669"/>
    <property type="project" value="TreeGrafter"/>
</dbReference>
<evidence type="ECO:0000313" key="3">
    <source>
        <dbReference type="Proteomes" id="UP000001887"/>
    </source>
</evidence>
<protein>
    <recommendedName>
        <fullName evidence="1">Zn-dependent metallo-hydrolase RNA specificity domain-containing protein</fullName>
    </recommendedName>
</protein>
<keyword evidence="3" id="KW-1185">Reference proteome</keyword>
<name>D2R0W4_PIRSD</name>
<organism evidence="2 3">
    <name type="scientific">Pirellula staleyi (strain ATCC 27377 / DSM 6068 / ICPB 4128)</name>
    <name type="common">Pirella staleyi</name>
    <dbReference type="NCBI Taxonomy" id="530564"/>
    <lineage>
        <taxon>Bacteria</taxon>
        <taxon>Pseudomonadati</taxon>
        <taxon>Planctomycetota</taxon>
        <taxon>Planctomycetia</taxon>
        <taxon>Pirellulales</taxon>
        <taxon>Pirellulaceae</taxon>
        <taxon>Pirellula</taxon>
    </lineage>
</organism>
<dbReference type="Proteomes" id="UP000001887">
    <property type="component" value="Chromosome"/>
</dbReference>
<evidence type="ECO:0000259" key="1">
    <source>
        <dbReference type="Pfam" id="PF07521"/>
    </source>
</evidence>
<evidence type="ECO:0000313" key="2">
    <source>
        <dbReference type="EMBL" id="ADB16712.1"/>
    </source>
</evidence>
<dbReference type="Gene3D" id="3.60.15.10">
    <property type="entry name" value="Ribonuclease Z/Hydroxyacylglutathione hydrolase-like"/>
    <property type="match status" value="1"/>
</dbReference>
<dbReference type="EMBL" id="CP001848">
    <property type="protein sequence ID" value="ADB16712.1"/>
    <property type="molecule type" value="Genomic_DNA"/>
</dbReference>
<dbReference type="PANTHER" id="PTHR23240">
    <property type="entry name" value="DNA CROSS-LINK REPAIR PROTEIN PSO2/SNM1-RELATED"/>
    <property type="match status" value="1"/>
</dbReference>
<dbReference type="Pfam" id="PF07521">
    <property type="entry name" value="RMMBL"/>
    <property type="match status" value="1"/>
</dbReference>
<dbReference type="STRING" id="530564.Psta_2038"/>
<dbReference type="GO" id="GO:0035312">
    <property type="term" value="F:5'-3' DNA exonuclease activity"/>
    <property type="evidence" value="ECO:0007669"/>
    <property type="project" value="TreeGrafter"/>
</dbReference>
<dbReference type="GO" id="GO:0006303">
    <property type="term" value="P:double-strand break repair via nonhomologous end joining"/>
    <property type="evidence" value="ECO:0007669"/>
    <property type="project" value="TreeGrafter"/>
</dbReference>
<proteinExistence type="predicted"/>
<accession>D2R0W4</accession>
<feature type="domain" description="Zn-dependent metallo-hydrolase RNA specificity" evidence="1">
    <location>
        <begin position="265"/>
        <end position="303"/>
    </location>
</feature>
<dbReference type="OrthoDB" id="9803916at2"/>
<sequence length="318" mass="35513">MFCYDRGLRITPLDLAVDICRRQPRGFISHAHSDHMAAHELAIGTPLTAALYRRRYGDKLVRELPFEQPWQWDEFSLSTHPAGHIAGSAMLHVAASDQSLLYTGDFRLRESMTAETPRCPHADILVMECTFGQPHYKFPPRELASEQLIDIVSQTLRRQEVPVIHAYVTGKAQEVTAILAHAGLPVKVHPLVAEVNAITAAHGIKIGNYGVATSLTEGFVYIAPPRSQKAMPLLGPVAKRTIAVTGWAIDPTWRTRQRYDYAVVLSDHADYDELLECVDRVAPRQVYCTHGPMSFVADLRERGIDAHPLNPRDRVLAT</sequence>
<dbReference type="KEGG" id="psl:Psta_2038"/>
<reference evidence="2 3" key="1">
    <citation type="journal article" date="2009" name="Stand. Genomic Sci.">
        <title>Complete genome sequence of Pirellula staleyi type strain (ATCC 27377).</title>
        <authorList>
            <person name="Clum A."/>
            <person name="Tindall B.J."/>
            <person name="Sikorski J."/>
            <person name="Ivanova N."/>
            <person name="Mavrommatis K."/>
            <person name="Lucas S."/>
            <person name="Glavina del Rio T."/>
            <person name="Nolan M."/>
            <person name="Chen F."/>
            <person name="Tice H."/>
            <person name="Pitluck S."/>
            <person name="Cheng J.F."/>
            <person name="Chertkov O."/>
            <person name="Brettin T."/>
            <person name="Han C."/>
            <person name="Detter J.C."/>
            <person name="Kuske C."/>
            <person name="Bruce D."/>
            <person name="Goodwin L."/>
            <person name="Ovchinikova G."/>
            <person name="Pati A."/>
            <person name="Mikhailova N."/>
            <person name="Chen A."/>
            <person name="Palaniappan K."/>
            <person name="Land M."/>
            <person name="Hauser L."/>
            <person name="Chang Y.J."/>
            <person name="Jeffries C.D."/>
            <person name="Chain P."/>
            <person name="Rohde M."/>
            <person name="Goker M."/>
            <person name="Bristow J."/>
            <person name="Eisen J.A."/>
            <person name="Markowitz V."/>
            <person name="Hugenholtz P."/>
            <person name="Kyrpides N.C."/>
            <person name="Klenk H.P."/>
            <person name="Lapidus A."/>
        </authorList>
    </citation>
    <scope>NUCLEOTIDE SEQUENCE [LARGE SCALE GENOMIC DNA]</scope>
    <source>
        <strain evidence="3">ATCC 27377 / DSM 6068 / ICPB 4128</strain>
    </source>
</reference>
<dbReference type="HOGENOM" id="CLU_050517_0_0_0"/>
<dbReference type="eggNOG" id="COG1236">
    <property type="taxonomic scope" value="Bacteria"/>
</dbReference>
<dbReference type="InterPro" id="IPR036866">
    <property type="entry name" value="RibonucZ/Hydroxyglut_hydro"/>
</dbReference>